<comment type="caution">
    <text evidence="1">The sequence shown here is derived from an EMBL/GenBank/DDBJ whole genome shotgun (WGS) entry which is preliminary data.</text>
</comment>
<proteinExistence type="predicted"/>
<evidence type="ECO:0000313" key="1">
    <source>
        <dbReference type="EMBL" id="PYE57566.1"/>
    </source>
</evidence>
<evidence type="ECO:0000313" key="2">
    <source>
        <dbReference type="Proteomes" id="UP000247584"/>
    </source>
</evidence>
<sequence>MNTLFKRNSKSIKGRLPNRCNRPVRLHNGAMYPLTTIRPMYPLTGTHRKIPTGTATVNGYGSTTKFGARYLTGANTSIPNWPYSACPSSAPQLKEVQP</sequence>
<evidence type="ECO:0008006" key="3">
    <source>
        <dbReference type="Google" id="ProtNLM"/>
    </source>
</evidence>
<protein>
    <recommendedName>
        <fullName evidence="3">DUF4236 domain-containing protein</fullName>
    </recommendedName>
</protein>
<dbReference type="EMBL" id="QJSY01000020">
    <property type="protein sequence ID" value="PYE57566.1"/>
    <property type="molecule type" value="Genomic_DNA"/>
</dbReference>
<accession>A0ABX5PLZ3</accession>
<keyword evidence="2" id="KW-1185">Reference proteome</keyword>
<name>A0ABX5PLZ3_9GAMM</name>
<gene>
    <name evidence="1" type="ORF">C8J23_12016</name>
</gene>
<reference evidence="1 2" key="1">
    <citation type="submission" date="2018-06" db="EMBL/GenBank/DDBJ databases">
        <title>Genomic Encyclopedia of Type Strains, Phase III (KMG-III): the genomes of soil and plant-associated and newly described type strains.</title>
        <authorList>
            <person name="Whitman W."/>
        </authorList>
    </citation>
    <scope>NUCLEOTIDE SEQUENCE [LARGE SCALE GENOMIC DNA]</scope>
    <source>
        <strain evidence="1 2">JC5</strain>
    </source>
</reference>
<dbReference type="Proteomes" id="UP000247584">
    <property type="component" value="Unassembled WGS sequence"/>
</dbReference>
<organism evidence="1 2">
    <name type="scientific">Shewanella chilikensis</name>
    <dbReference type="NCBI Taxonomy" id="558541"/>
    <lineage>
        <taxon>Bacteria</taxon>
        <taxon>Pseudomonadati</taxon>
        <taxon>Pseudomonadota</taxon>
        <taxon>Gammaproteobacteria</taxon>
        <taxon>Alteromonadales</taxon>
        <taxon>Shewanellaceae</taxon>
        <taxon>Shewanella</taxon>
    </lineage>
</organism>